<reference evidence="11 12" key="1">
    <citation type="submission" date="2023-12" db="EMBL/GenBank/DDBJ databases">
        <title>Description of an unclassified Opitutus bacterium of Verrucomicrobiota.</title>
        <authorList>
            <person name="Zhang D.-F."/>
        </authorList>
    </citation>
    <scope>NUCLEOTIDE SEQUENCE [LARGE SCALE GENOMIC DNA]</scope>
    <source>
        <strain evidence="11 12">WL0086</strain>
    </source>
</reference>
<dbReference type="InterPro" id="IPR027417">
    <property type="entry name" value="P-loop_NTPase"/>
</dbReference>
<evidence type="ECO:0000256" key="1">
    <source>
        <dbReference type="ARBA" id="ARBA00004496"/>
    </source>
</evidence>
<keyword evidence="4 9" id="KW-0963">Cytoplasm</keyword>
<dbReference type="Pfam" id="PF02463">
    <property type="entry name" value="SMC_N"/>
    <property type="match status" value="1"/>
</dbReference>
<proteinExistence type="inferred from homology"/>
<comment type="function">
    <text evidence="9">The RecF protein is involved in DNA metabolism; it is required for DNA replication and normal SOS inducibility. RecF binds preferentially to single-stranded, linear DNA. It also seems to bind ATP.</text>
</comment>
<evidence type="ECO:0000256" key="8">
    <source>
        <dbReference type="ARBA" id="ARBA00023125"/>
    </source>
</evidence>
<dbReference type="RefSeq" id="WP_221029962.1">
    <property type="nucleotide sequence ID" value="NZ_CP139781.1"/>
</dbReference>
<dbReference type="EMBL" id="CP139781">
    <property type="protein sequence ID" value="WRQ89347.1"/>
    <property type="molecule type" value="Genomic_DNA"/>
</dbReference>
<keyword evidence="12" id="KW-1185">Reference proteome</keyword>
<dbReference type="InterPro" id="IPR018078">
    <property type="entry name" value="DNA-binding_RecF_CS"/>
</dbReference>
<evidence type="ECO:0000256" key="5">
    <source>
        <dbReference type="ARBA" id="ARBA00022705"/>
    </source>
</evidence>
<evidence type="ECO:0000256" key="4">
    <source>
        <dbReference type="ARBA" id="ARBA00022490"/>
    </source>
</evidence>
<comment type="subcellular location">
    <subcellularLocation>
        <location evidence="1 9">Cytoplasm</location>
    </subcellularLocation>
</comment>
<protein>
    <recommendedName>
        <fullName evidence="3 9">DNA replication and repair protein RecF</fullName>
    </recommendedName>
</protein>
<keyword evidence="7 9" id="KW-0067">ATP-binding</keyword>
<keyword evidence="9" id="KW-0234">DNA repair</keyword>
<dbReference type="InterPro" id="IPR001238">
    <property type="entry name" value="DNA-binding_RecF"/>
</dbReference>
<dbReference type="InterPro" id="IPR003395">
    <property type="entry name" value="RecF/RecN/SMC_N"/>
</dbReference>
<dbReference type="PROSITE" id="PS00617">
    <property type="entry name" value="RECF_1"/>
    <property type="match status" value="1"/>
</dbReference>
<evidence type="ECO:0000256" key="3">
    <source>
        <dbReference type="ARBA" id="ARBA00020170"/>
    </source>
</evidence>
<sequence>MQIRRIAVQQFRNIGGAALELEGRLHFLVGSNGQGKTNLLEAAGFITALRSFRSADVKTLISHGGNEAAIAVDMEHEVEGETQLTIKLKPGAKEAWLEATKVSRLAEVIGRFPTVVFSSQDQQLVRGSPGGRRRWLDLTLSATDGGYFKALQAYHRALTERNALLKQDAPVAQLAAFEQVMAEHGVVLVRARREALAALAHDLTEAYAHIADRAEPAGFGYAADVEVESAEALLEKWAAGRRRDLALRSTANGPHRDDFDFLLHDREAKSFASEGQQRALVLSLRLAQAAWFRAKRQVQPVLLADDVLGELDPVRRDRFWSAVPKEAQVIATGTTAPDESLGRWQVFTVRDGSFGAAE</sequence>
<evidence type="ECO:0000313" key="11">
    <source>
        <dbReference type="EMBL" id="WRQ89347.1"/>
    </source>
</evidence>
<keyword evidence="8 9" id="KW-0238">DNA-binding</keyword>
<evidence type="ECO:0000259" key="10">
    <source>
        <dbReference type="Pfam" id="PF02463"/>
    </source>
</evidence>
<dbReference type="HAMAP" id="MF_00365">
    <property type="entry name" value="RecF"/>
    <property type="match status" value="1"/>
</dbReference>
<feature type="domain" description="RecF/RecN/SMC N-terminal" evidence="10">
    <location>
        <begin position="3"/>
        <end position="332"/>
    </location>
</feature>
<dbReference type="PANTHER" id="PTHR32182:SF0">
    <property type="entry name" value="DNA REPLICATION AND REPAIR PROTEIN RECF"/>
    <property type="match status" value="1"/>
</dbReference>
<evidence type="ECO:0000256" key="9">
    <source>
        <dbReference type="HAMAP-Rule" id="MF_00365"/>
    </source>
</evidence>
<keyword evidence="9" id="KW-0742">SOS response</keyword>
<keyword evidence="9" id="KW-0227">DNA damage</keyword>
<evidence type="ECO:0000256" key="7">
    <source>
        <dbReference type="ARBA" id="ARBA00022840"/>
    </source>
</evidence>
<dbReference type="Gene3D" id="3.40.50.300">
    <property type="entry name" value="P-loop containing nucleotide triphosphate hydrolases"/>
    <property type="match status" value="1"/>
</dbReference>
<feature type="binding site" evidence="9">
    <location>
        <begin position="30"/>
        <end position="37"/>
    </location>
    <ligand>
        <name>ATP</name>
        <dbReference type="ChEBI" id="CHEBI:30616"/>
    </ligand>
</feature>
<comment type="similarity">
    <text evidence="2 9">Belongs to the RecF family.</text>
</comment>
<dbReference type="SUPFAM" id="SSF52540">
    <property type="entry name" value="P-loop containing nucleoside triphosphate hydrolases"/>
    <property type="match status" value="1"/>
</dbReference>
<evidence type="ECO:0000256" key="2">
    <source>
        <dbReference type="ARBA" id="ARBA00008016"/>
    </source>
</evidence>
<dbReference type="Gene3D" id="1.20.1050.90">
    <property type="entry name" value="RecF/RecN/SMC, N-terminal domain"/>
    <property type="match status" value="1"/>
</dbReference>
<name>A0ABZ1CDI5_9BACT</name>
<keyword evidence="5 9" id="KW-0235">DNA replication</keyword>
<evidence type="ECO:0000256" key="6">
    <source>
        <dbReference type="ARBA" id="ARBA00022741"/>
    </source>
</evidence>
<dbReference type="Proteomes" id="UP000738431">
    <property type="component" value="Chromosome"/>
</dbReference>
<organism evidence="11 12">
    <name type="scientific">Actomonas aquatica</name>
    <dbReference type="NCBI Taxonomy" id="2866162"/>
    <lineage>
        <taxon>Bacteria</taxon>
        <taxon>Pseudomonadati</taxon>
        <taxon>Verrucomicrobiota</taxon>
        <taxon>Opitutia</taxon>
        <taxon>Opitutales</taxon>
        <taxon>Opitutaceae</taxon>
        <taxon>Actomonas</taxon>
    </lineage>
</organism>
<accession>A0ABZ1CDI5</accession>
<keyword evidence="6 9" id="KW-0547">Nucleotide-binding</keyword>
<gene>
    <name evidence="9 11" type="primary">recF</name>
    <name evidence="11" type="ORF">K1X11_007995</name>
</gene>
<evidence type="ECO:0000313" key="12">
    <source>
        <dbReference type="Proteomes" id="UP000738431"/>
    </source>
</evidence>
<dbReference type="InterPro" id="IPR042174">
    <property type="entry name" value="RecF_2"/>
</dbReference>
<dbReference type="NCBIfam" id="TIGR00611">
    <property type="entry name" value="recf"/>
    <property type="match status" value="1"/>
</dbReference>
<dbReference type="PANTHER" id="PTHR32182">
    <property type="entry name" value="DNA REPLICATION AND REPAIR PROTEIN RECF"/>
    <property type="match status" value="1"/>
</dbReference>